<feature type="compositionally biased region" description="Basic residues" evidence="1">
    <location>
        <begin position="18"/>
        <end position="51"/>
    </location>
</feature>
<evidence type="ECO:0000256" key="1">
    <source>
        <dbReference type="SAM" id="MobiDB-lite"/>
    </source>
</evidence>
<organism evidence="2 3">
    <name type="scientific">Boletus edulis BED1</name>
    <dbReference type="NCBI Taxonomy" id="1328754"/>
    <lineage>
        <taxon>Eukaryota</taxon>
        <taxon>Fungi</taxon>
        <taxon>Dikarya</taxon>
        <taxon>Basidiomycota</taxon>
        <taxon>Agaricomycotina</taxon>
        <taxon>Agaricomycetes</taxon>
        <taxon>Agaricomycetidae</taxon>
        <taxon>Boletales</taxon>
        <taxon>Boletineae</taxon>
        <taxon>Boletaceae</taxon>
        <taxon>Boletoideae</taxon>
        <taxon>Boletus</taxon>
    </lineage>
</organism>
<name>A0AAD4BX24_BOLED</name>
<dbReference type="AlphaFoldDB" id="A0AAD4BX24"/>
<evidence type="ECO:0000313" key="3">
    <source>
        <dbReference type="Proteomes" id="UP001194468"/>
    </source>
</evidence>
<keyword evidence="3" id="KW-1185">Reference proteome</keyword>
<feature type="compositionally biased region" description="Pro residues" evidence="1">
    <location>
        <begin position="150"/>
        <end position="165"/>
    </location>
</feature>
<dbReference type="Proteomes" id="UP001194468">
    <property type="component" value="Unassembled WGS sequence"/>
</dbReference>
<protein>
    <submittedName>
        <fullName evidence="2">Uncharacterized protein</fullName>
    </submittedName>
</protein>
<feature type="compositionally biased region" description="Low complexity" evidence="1">
    <location>
        <begin position="113"/>
        <end position="127"/>
    </location>
</feature>
<proteinExistence type="predicted"/>
<reference evidence="2" key="1">
    <citation type="submission" date="2019-10" db="EMBL/GenBank/DDBJ databases">
        <authorList>
            <consortium name="DOE Joint Genome Institute"/>
            <person name="Kuo A."/>
            <person name="Miyauchi S."/>
            <person name="Kiss E."/>
            <person name="Drula E."/>
            <person name="Kohler A."/>
            <person name="Sanchez-Garcia M."/>
            <person name="Andreopoulos B."/>
            <person name="Barry K.W."/>
            <person name="Bonito G."/>
            <person name="Buee M."/>
            <person name="Carver A."/>
            <person name="Chen C."/>
            <person name="Cichocki N."/>
            <person name="Clum A."/>
            <person name="Culley D."/>
            <person name="Crous P.W."/>
            <person name="Fauchery L."/>
            <person name="Girlanda M."/>
            <person name="Hayes R."/>
            <person name="Keri Z."/>
            <person name="LaButti K."/>
            <person name="Lipzen A."/>
            <person name="Lombard V."/>
            <person name="Magnuson J."/>
            <person name="Maillard F."/>
            <person name="Morin E."/>
            <person name="Murat C."/>
            <person name="Nolan M."/>
            <person name="Ohm R."/>
            <person name="Pangilinan J."/>
            <person name="Pereira M."/>
            <person name="Perotto S."/>
            <person name="Peter M."/>
            <person name="Riley R."/>
            <person name="Sitrit Y."/>
            <person name="Stielow B."/>
            <person name="Szollosi G."/>
            <person name="Zifcakova L."/>
            <person name="Stursova M."/>
            <person name="Spatafora J.W."/>
            <person name="Tedersoo L."/>
            <person name="Vaario L.-M."/>
            <person name="Yamada A."/>
            <person name="Yan M."/>
            <person name="Wang P."/>
            <person name="Xu J."/>
            <person name="Bruns T."/>
            <person name="Baldrian P."/>
            <person name="Vilgalys R."/>
            <person name="Henrissat B."/>
            <person name="Grigoriev I.V."/>
            <person name="Hibbett D."/>
            <person name="Nagy L.G."/>
            <person name="Martin F.M."/>
        </authorList>
    </citation>
    <scope>NUCLEOTIDE SEQUENCE</scope>
    <source>
        <strain evidence="2">BED1</strain>
    </source>
</reference>
<feature type="compositionally biased region" description="Pro residues" evidence="1">
    <location>
        <begin position="230"/>
        <end position="239"/>
    </location>
</feature>
<reference evidence="2" key="2">
    <citation type="journal article" date="2020" name="Nat. Commun.">
        <title>Large-scale genome sequencing of mycorrhizal fungi provides insights into the early evolution of symbiotic traits.</title>
        <authorList>
            <person name="Miyauchi S."/>
            <person name="Kiss E."/>
            <person name="Kuo A."/>
            <person name="Drula E."/>
            <person name="Kohler A."/>
            <person name="Sanchez-Garcia M."/>
            <person name="Morin E."/>
            <person name="Andreopoulos B."/>
            <person name="Barry K.W."/>
            <person name="Bonito G."/>
            <person name="Buee M."/>
            <person name="Carver A."/>
            <person name="Chen C."/>
            <person name="Cichocki N."/>
            <person name="Clum A."/>
            <person name="Culley D."/>
            <person name="Crous P.W."/>
            <person name="Fauchery L."/>
            <person name="Girlanda M."/>
            <person name="Hayes R.D."/>
            <person name="Keri Z."/>
            <person name="LaButti K."/>
            <person name="Lipzen A."/>
            <person name="Lombard V."/>
            <person name="Magnuson J."/>
            <person name="Maillard F."/>
            <person name="Murat C."/>
            <person name="Nolan M."/>
            <person name="Ohm R.A."/>
            <person name="Pangilinan J."/>
            <person name="Pereira M.F."/>
            <person name="Perotto S."/>
            <person name="Peter M."/>
            <person name="Pfister S."/>
            <person name="Riley R."/>
            <person name="Sitrit Y."/>
            <person name="Stielow J.B."/>
            <person name="Szollosi G."/>
            <person name="Zifcakova L."/>
            <person name="Stursova M."/>
            <person name="Spatafora J.W."/>
            <person name="Tedersoo L."/>
            <person name="Vaario L.M."/>
            <person name="Yamada A."/>
            <person name="Yan M."/>
            <person name="Wang P."/>
            <person name="Xu J."/>
            <person name="Bruns T."/>
            <person name="Baldrian P."/>
            <person name="Vilgalys R."/>
            <person name="Dunand C."/>
            <person name="Henrissat B."/>
            <person name="Grigoriev I.V."/>
            <person name="Hibbett D."/>
            <person name="Nagy L.G."/>
            <person name="Martin F.M."/>
        </authorList>
    </citation>
    <scope>NUCLEOTIDE SEQUENCE</scope>
    <source>
        <strain evidence="2">BED1</strain>
    </source>
</reference>
<gene>
    <name evidence="2" type="ORF">L210DRAFT_3191311</name>
</gene>
<dbReference type="EMBL" id="WHUW01000009">
    <property type="protein sequence ID" value="KAF8442053.1"/>
    <property type="molecule type" value="Genomic_DNA"/>
</dbReference>
<evidence type="ECO:0000313" key="2">
    <source>
        <dbReference type="EMBL" id="KAF8442053.1"/>
    </source>
</evidence>
<dbReference type="PRINTS" id="PR01217">
    <property type="entry name" value="PRICHEXTENSN"/>
</dbReference>
<sequence length="413" mass="45871">MAAAAVSLACPLRRSTRLAHAHHPSRKYNQLRHSTRSRRLLLIRPRKRAHSPRPPCSQASATHSRPGWPPFFFTSSLKETPEGKHHPHPANPVHRRAGTCSLWLPLRRLVPQSHSTATPTHAASPTSVPEPISDSAIENRPPSPSCLIPRFPPQPELSIPLPPISPNSSPSSSDSEPLTPLTPLTPSPESSPSLPGHDRQPLPPQDPLPVSLHMPEPTPTQQQSSSDPFTPSPLPPPLDPAFNTLIPFDGLHPQFDPELSVQIPPPPTPPQLQALELQGQFHSFPQHQLYVPPNPVFVRDREINIWKLACQERVDCLLRRYGTDYIKALVESQAQSVSSETQPSPSPSQTKFRLYTPASYTYSLSSWGSTSAGRWMMQIGWMQTSTWKTMTKTTKTTMTTLGRVKRSAKARRR</sequence>
<feature type="region of interest" description="Disordered" evidence="1">
    <location>
        <begin position="113"/>
        <end position="244"/>
    </location>
</feature>
<accession>A0AAD4BX24</accession>
<comment type="caution">
    <text evidence="2">The sequence shown here is derived from an EMBL/GenBank/DDBJ whole genome shotgun (WGS) entry which is preliminary data.</text>
</comment>
<feature type="compositionally biased region" description="Low complexity" evidence="1">
    <location>
        <begin position="166"/>
        <end position="195"/>
    </location>
</feature>
<feature type="region of interest" description="Disordered" evidence="1">
    <location>
        <begin position="18"/>
        <end position="68"/>
    </location>
</feature>